<dbReference type="EMBL" id="CAADJD010000022">
    <property type="protein sequence ID" value="VFS73689.1"/>
    <property type="molecule type" value="Genomic_DNA"/>
</dbReference>
<protein>
    <submittedName>
        <fullName evidence="2">Putative fimbrial usher protein StbD</fullName>
    </submittedName>
</protein>
<evidence type="ECO:0000313" key="2">
    <source>
        <dbReference type="EMBL" id="VFS73689.1"/>
    </source>
</evidence>
<evidence type="ECO:0000313" key="3">
    <source>
        <dbReference type="Proteomes" id="UP000401081"/>
    </source>
</evidence>
<proteinExistence type="predicted"/>
<reference evidence="2 3" key="1">
    <citation type="submission" date="2019-03" db="EMBL/GenBank/DDBJ databases">
        <authorList>
            <consortium name="Pathogen Informatics"/>
        </authorList>
    </citation>
    <scope>NUCLEOTIDE SEQUENCE [LARGE SCALE GENOMIC DNA]</scope>
    <source>
        <strain evidence="2 3">NCTC12993</strain>
    </source>
</reference>
<keyword evidence="3" id="KW-1185">Reference proteome</keyword>
<dbReference type="Proteomes" id="UP000401081">
    <property type="component" value="Unassembled WGS sequence"/>
</dbReference>
<dbReference type="Gene3D" id="2.60.40.1090">
    <property type="entry name" value="Fimbrial-type adhesion domain"/>
    <property type="match status" value="1"/>
</dbReference>
<sequence>MVFLPAISRSELNAGMSSQAPFSVSIECEAGAVSSTNASTTTSANVAMGFLVNQPTAVSSAQTLRLVTSGGGLTWLLDNRYGSPGVASGVGIRIYNSNGSAINLLPDRGSSGTGNLRGWYAFKDLTSLASSGTTNSYRGDFTASLEAISGQTITAGTVNAQLQVVVSFQ</sequence>
<gene>
    <name evidence="2" type="ORF">NCTC12993_05004</name>
</gene>
<dbReference type="AlphaFoldDB" id="A0A485BYS5"/>
<dbReference type="Pfam" id="PF00419">
    <property type="entry name" value="Fimbrial"/>
    <property type="match status" value="1"/>
</dbReference>
<evidence type="ECO:0000259" key="1">
    <source>
        <dbReference type="Pfam" id="PF00419"/>
    </source>
</evidence>
<accession>A0A485BYS5</accession>
<dbReference type="InterPro" id="IPR000259">
    <property type="entry name" value="Adhesion_dom_fimbrial"/>
</dbReference>
<feature type="domain" description="Fimbrial-type adhesion" evidence="1">
    <location>
        <begin position="2"/>
        <end position="169"/>
    </location>
</feature>
<dbReference type="GO" id="GO:0007155">
    <property type="term" value="P:cell adhesion"/>
    <property type="evidence" value="ECO:0007669"/>
    <property type="project" value="InterPro"/>
</dbReference>
<organism evidence="2 3">
    <name type="scientific">Kluyvera cryocrescens</name>
    <name type="common">Kluyvera citrophila</name>
    <dbReference type="NCBI Taxonomy" id="580"/>
    <lineage>
        <taxon>Bacteria</taxon>
        <taxon>Pseudomonadati</taxon>
        <taxon>Pseudomonadota</taxon>
        <taxon>Gammaproteobacteria</taxon>
        <taxon>Enterobacterales</taxon>
        <taxon>Enterobacteriaceae</taxon>
        <taxon>Kluyvera</taxon>
    </lineage>
</organism>
<dbReference type="InterPro" id="IPR008966">
    <property type="entry name" value="Adhesion_dom_sf"/>
</dbReference>
<dbReference type="SUPFAM" id="SSF49401">
    <property type="entry name" value="Bacterial adhesins"/>
    <property type="match status" value="1"/>
</dbReference>
<name>A0A485BYS5_KLUCR</name>
<dbReference type="GO" id="GO:0009289">
    <property type="term" value="C:pilus"/>
    <property type="evidence" value="ECO:0007669"/>
    <property type="project" value="InterPro"/>
</dbReference>
<dbReference type="InterPro" id="IPR036937">
    <property type="entry name" value="Adhesion_dom_fimbrial_sf"/>
</dbReference>